<sequence>MCCNAQLEENMNEAYDKAFRENNSLSKCNIQKIANSIQKSAENTFNTTFEIIVGLSDYISKSHFFRNYICKIKRDERYILAYASPRWESERNVDYSKSPQQNELSLINTNSQ</sequence>
<dbReference type="OrthoDB" id="5831900at2759"/>
<name>A0A6V7TN67_MELEN</name>
<evidence type="ECO:0000259" key="2">
    <source>
        <dbReference type="Pfam" id="PF04155"/>
    </source>
</evidence>
<organism evidence="3 4">
    <name type="scientific">Meloidogyne enterolobii</name>
    <name type="common">Root-knot nematode worm</name>
    <name type="synonym">Meloidogyne mayaguensis</name>
    <dbReference type="NCBI Taxonomy" id="390850"/>
    <lineage>
        <taxon>Eukaryota</taxon>
        <taxon>Metazoa</taxon>
        <taxon>Ecdysozoa</taxon>
        <taxon>Nematoda</taxon>
        <taxon>Chromadorea</taxon>
        <taxon>Rhabditida</taxon>
        <taxon>Tylenchina</taxon>
        <taxon>Tylenchomorpha</taxon>
        <taxon>Tylenchoidea</taxon>
        <taxon>Meloidogynidae</taxon>
        <taxon>Meloidogyninae</taxon>
        <taxon>Meloidogyne</taxon>
    </lineage>
</organism>
<reference evidence="3 4" key="1">
    <citation type="submission" date="2020-08" db="EMBL/GenBank/DDBJ databases">
        <authorList>
            <person name="Koutsovoulos G."/>
            <person name="Danchin GJ E."/>
        </authorList>
    </citation>
    <scope>NUCLEOTIDE SEQUENCE [LARGE SCALE GENOMIC DNA]</scope>
</reference>
<evidence type="ECO:0000256" key="1">
    <source>
        <dbReference type="SAM" id="MobiDB-lite"/>
    </source>
</evidence>
<accession>A0A6V7TN67</accession>
<feature type="compositionally biased region" description="Polar residues" evidence="1">
    <location>
        <begin position="95"/>
        <end position="112"/>
    </location>
</feature>
<dbReference type="PANTHER" id="PTHR31967:SF20">
    <property type="entry name" value="GROUND-LIKE DOMAIN-CONTAINING PROTEIN"/>
    <property type="match status" value="1"/>
</dbReference>
<dbReference type="EMBL" id="CAJEWN010000007">
    <property type="protein sequence ID" value="CAD2128838.1"/>
    <property type="molecule type" value="Genomic_DNA"/>
</dbReference>
<feature type="region of interest" description="Disordered" evidence="1">
    <location>
        <begin position="91"/>
        <end position="112"/>
    </location>
</feature>
<dbReference type="PANTHER" id="PTHR31967">
    <property type="entry name" value="GROUNDHOG (HEDGEHOG-LIKE FAMILY)-RELATED"/>
    <property type="match status" value="1"/>
</dbReference>
<protein>
    <recommendedName>
        <fullName evidence="2">Ground-like domain-containing protein</fullName>
    </recommendedName>
</protein>
<feature type="domain" description="Ground-like" evidence="2">
    <location>
        <begin position="1"/>
        <end position="82"/>
    </location>
</feature>
<proteinExistence type="predicted"/>
<evidence type="ECO:0000313" key="3">
    <source>
        <dbReference type="EMBL" id="CAD2128838.1"/>
    </source>
</evidence>
<dbReference type="Proteomes" id="UP000580250">
    <property type="component" value="Unassembled WGS sequence"/>
</dbReference>
<evidence type="ECO:0000313" key="4">
    <source>
        <dbReference type="Proteomes" id="UP000580250"/>
    </source>
</evidence>
<dbReference type="InterPro" id="IPR007284">
    <property type="entry name" value="Ground-like_dom"/>
</dbReference>
<dbReference type="Pfam" id="PF04155">
    <property type="entry name" value="Ground-like"/>
    <property type="match status" value="1"/>
</dbReference>
<comment type="caution">
    <text evidence="3">The sequence shown here is derived from an EMBL/GenBank/DDBJ whole genome shotgun (WGS) entry which is preliminary data.</text>
</comment>
<dbReference type="AlphaFoldDB" id="A0A6V7TN67"/>
<gene>
    <name evidence="3" type="ORF">MENT_LOCUS2397</name>
</gene>